<proteinExistence type="inferred from homology"/>
<reference evidence="2 3" key="1">
    <citation type="submission" date="2018-11" db="EMBL/GenBank/DDBJ databases">
        <title>The genome draft of YIM 96095.</title>
        <authorList>
            <person name="Tang S.-K."/>
            <person name="Chunyu W.-X."/>
            <person name="Feng Y.-Z."/>
        </authorList>
    </citation>
    <scope>NUCLEOTIDE SEQUENCE [LARGE SCALE GENOMIC DNA]</scope>
    <source>
        <strain evidence="2 3">YIM 96095</strain>
    </source>
</reference>
<keyword evidence="3" id="KW-1185">Reference proteome</keyword>
<protein>
    <recommendedName>
        <fullName evidence="1">UPF0311 protein EFW17_01245</fullName>
    </recommendedName>
</protein>
<evidence type="ECO:0000313" key="2">
    <source>
        <dbReference type="EMBL" id="RNL87468.1"/>
    </source>
</evidence>
<dbReference type="OrthoDB" id="3368702at2"/>
<dbReference type="PANTHER" id="PTHR37315">
    <property type="entry name" value="UPF0311 PROTEIN BLR7842"/>
    <property type="match status" value="1"/>
</dbReference>
<dbReference type="EMBL" id="RJMB01000001">
    <property type="protein sequence ID" value="RNL87468.1"/>
    <property type="molecule type" value="Genomic_DNA"/>
</dbReference>
<dbReference type="InterPro" id="IPR020915">
    <property type="entry name" value="UPF0311"/>
</dbReference>
<dbReference type="Pfam" id="PF11578">
    <property type="entry name" value="DUF3237"/>
    <property type="match status" value="1"/>
</dbReference>
<dbReference type="PANTHER" id="PTHR37315:SF1">
    <property type="entry name" value="UPF0311 PROTEIN BLR7842"/>
    <property type="match status" value="1"/>
</dbReference>
<evidence type="ECO:0000256" key="1">
    <source>
        <dbReference type="HAMAP-Rule" id="MF_00775"/>
    </source>
</evidence>
<dbReference type="Proteomes" id="UP000269198">
    <property type="component" value="Unassembled WGS sequence"/>
</dbReference>
<comment type="caution">
    <text evidence="2">The sequence shown here is derived from an EMBL/GenBank/DDBJ whole genome shotgun (WGS) entry which is preliminary data.</text>
</comment>
<comment type="similarity">
    <text evidence="1">Belongs to the UPF0311 family.</text>
</comment>
<gene>
    <name evidence="2" type="ORF">EFW17_01245</name>
</gene>
<dbReference type="Gene3D" id="2.40.160.20">
    <property type="match status" value="1"/>
</dbReference>
<accession>A0A3N0EHV0</accession>
<evidence type="ECO:0000313" key="3">
    <source>
        <dbReference type="Proteomes" id="UP000269198"/>
    </source>
</evidence>
<dbReference type="RefSeq" id="WP_123199333.1">
    <property type="nucleotide sequence ID" value="NZ_RJMB01000001.1"/>
</dbReference>
<dbReference type="AlphaFoldDB" id="A0A3N0EHV0"/>
<sequence>MIPTPVPPTLTFLATISVGVDTPVEVGPTLDGHRRVIPIVGGSVTGPELRGTVLAGGADFQVLRTETLTELRAEYAIETEDGERIQVSNFGLRTGTPEDVATLVRGEPVDPGRIYFRCSPRLEPTGRRWSWLRSRILVGTGERHPDEVRLDLFVVE</sequence>
<organism evidence="2 3">
    <name type="scientific">Halostreptopolyspora alba</name>
    <dbReference type="NCBI Taxonomy" id="2487137"/>
    <lineage>
        <taxon>Bacteria</taxon>
        <taxon>Bacillati</taxon>
        <taxon>Actinomycetota</taxon>
        <taxon>Actinomycetes</taxon>
        <taxon>Streptosporangiales</taxon>
        <taxon>Nocardiopsidaceae</taxon>
        <taxon>Halostreptopolyspora</taxon>
    </lineage>
</organism>
<name>A0A3N0EHV0_9ACTN</name>
<dbReference type="HAMAP" id="MF_00775">
    <property type="entry name" value="UPF0311"/>
    <property type="match status" value="1"/>
</dbReference>